<dbReference type="EMBL" id="RXOC01000020">
    <property type="protein sequence ID" value="RXF67141.1"/>
    <property type="molecule type" value="Genomic_DNA"/>
</dbReference>
<dbReference type="Proteomes" id="UP000322918">
    <property type="component" value="Unassembled WGS sequence"/>
</dbReference>
<feature type="domain" description="Gliding motility-associated protein GldM first immunoglobulin-like" evidence="3">
    <location>
        <begin position="221"/>
        <end position="317"/>
    </location>
</feature>
<feature type="domain" description="Gliding motility-associated protein GldM second immunoglobulin-like" evidence="4">
    <location>
        <begin position="320"/>
        <end position="401"/>
    </location>
</feature>
<feature type="domain" description="Gliding motility-associated protein GldM C-terminal" evidence="1">
    <location>
        <begin position="404"/>
        <end position="506"/>
    </location>
</feature>
<dbReference type="NCBIfam" id="TIGR03517">
    <property type="entry name" value="GldM_gliding"/>
    <property type="match status" value="1"/>
</dbReference>
<evidence type="ECO:0000259" key="4">
    <source>
        <dbReference type="Pfam" id="PF21602"/>
    </source>
</evidence>
<accession>A0A4Q0M2M7</accession>
<evidence type="ECO:0000313" key="7">
    <source>
        <dbReference type="Proteomes" id="UP000290848"/>
    </source>
</evidence>
<evidence type="ECO:0000259" key="3">
    <source>
        <dbReference type="Pfam" id="PF21601"/>
    </source>
</evidence>
<dbReference type="Pfam" id="PF21601">
    <property type="entry name" value="GldM_2nd"/>
    <property type="match status" value="1"/>
</dbReference>
<dbReference type="InterPro" id="IPR022719">
    <property type="entry name" value="Motility-assoc_prot_GldM_C"/>
</dbReference>
<dbReference type="RefSeq" id="WP_128771325.1">
    <property type="nucleotide sequence ID" value="NZ_RXOC01000020.1"/>
</dbReference>
<dbReference type="InterPro" id="IPR019859">
    <property type="entry name" value="Motility-assoc_prot_GldM"/>
</dbReference>
<reference evidence="6 7" key="1">
    <citation type="submission" date="2018-12" db="EMBL/GenBank/DDBJ databases">
        <title>The Draft Genome Sequence of the Soil Bacterium Pedobacter tournemirensis R1.</title>
        <authorList>
            <person name="He J."/>
        </authorList>
    </citation>
    <scope>NUCLEOTIDE SEQUENCE [LARGE SCALE GENOMIC DNA]</scope>
    <source>
        <strain evidence="6 7">R1</strain>
    </source>
</reference>
<evidence type="ECO:0000313" key="5">
    <source>
        <dbReference type="EMBL" id="KAA8481520.1"/>
    </source>
</evidence>
<dbReference type="InterPro" id="IPR048406">
    <property type="entry name" value="GldM_Ig-like-2"/>
</dbReference>
<sequence length="510" mass="54798">MAGGKETTRQRMINIMYLVLLAMLALNVSDTILNAFKNINDSLELSKSNVNTSVDQMFAAFESTKLKDEPERARPIYENAKKAKALSDDLNNYIESIKKEFARQGQGYDPETGDLKARDNLDIAPGIMINKKKGKELKAKINETREKLIALLDEKERQTVSLSLVAKDPAKSIEGKRTWEDVNFGEGTPLTAAMTILTKIQTDNKNAEADVVKRILGKMDQAVVNLDKFSAVAVAPTSYLIQGQPYTAEVFLTAYDSRSNPTITVGGSTLPVKDGKGVYTVSTNKEGVFSWIGKVRVKQTDGSIKEYPTTEQKYQVARPSAVVSPDKMNVFYIGVPNPVSISAPGIPKENMRVSMSGGSISGANGKYTVKVSSPGKATVSVAAEIAPGKVQTIGTTEFRVKRIPDPVAKFAGKTGGVLSSVAIKAQNNVFAMLEGFDFDAKFSVTRFSLIIAKPRADAIVLQTSGNSLSGAMRTALSGIGPGARVIFDNIVAVGPDGSPRALNSIALTAN</sequence>
<evidence type="ECO:0000313" key="6">
    <source>
        <dbReference type="EMBL" id="RXF67141.1"/>
    </source>
</evidence>
<dbReference type="EMBL" id="VWNE01000023">
    <property type="protein sequence ID" value="KAA8481520.1"/>
    <property type="molecule type" value="Genomic_DNA"/>
</dbReference>
<name>A0A4Q0M2M7_9SPHI</name>
<dbReference type="Pfam" id="PF21602">
    <property type="entry name" value="GldM_3rd"/>
    <property type="match status" value="1"/>
</dbReference>
<evidence type="ECO:0000259" key="2">
    <source>
        <dbReference type="Pfam" id="PF12081"/>
    </source>
</evidence>
<evidence type="ECO:0000313" key="8">
    <source>
        <dbReference type="Proteomes" id="UP000322918"/>
    </source>
</evidence>
<gene>
    <name evidence="6" type="primary">gldM</name>
    <name evidence="6" type="ORF">EKH83_20440</name>
    <name evidence="5" type="ORF">F1649_14435</name>
</gene>
<dbReference type="Proteomes" id="UP000290848">
    <property type="component" value="Unassembled WGS sequence"/>
</dbReference>
<comment type="caution">
    <text evidence="6">The sequence shown here is derived from an EMBL/GenBank/DDBJ whole genome shotgun (WGS) entry which is preliminary data.</text>
</comment>
<dbReference type="OrthoDB" id="1490890at2"/>
<dbReference type="AlphaFoldDB" id="A0A4Q0M2M7"/>
<proteinExistence type="predicted"/>
<dbReference type="InterPro" id="IPR048405">
    <property type="entry name" value="GldM_Ig-like-1"/>
</dbReference>
<dbReference type="Pfam" id="PF12081">
    <property type="entry name" value="GldM_1st"/>
    <property type="match status" value="1"/>
</dbReference>
<organism evidence="6 7">
    <name type="scientific">Arcticibacter tournemirensis</name>
    <dbReference type="NCBI Taxonomy" id="699437"/>
    <lineage>
        <taxon>Bacteria</taxon>
        <taxon>Pseudomonadati</taxon>
        <taxon>Bacteroidota</taxon>
        <taxon>Sphingobacteriia</taxon>
        <taxon>Sphingobacteriales</taxon>
        <taxon>Sphingobacteriaceae</taxon>
        <taxon>Arcticibacter</taxon>
    </lineage>
</organism>
<keyword evidence="8" id="KW-1185">Reference proteome</keyword>
<protein>
    <submittedName>
        <fullName evidence="6">Gliding motility protein GldM</fullName>
    </submittedName>
</protein>
<dbReference type="Pfam" id="PF12080">
    <property type="entry name" value="GldM_4th"/>
    <property type="match status" value="1"/>
</dbReference>
<evidence type="ECO:0000259" key="1">
    <source>
        <dbReference type="Pfam" id="PF12080"/>
    </source>
</evidence>
<reference evidence="5 8" key="2">
    <citation type="submission" date="2019-09" db="EMBL/GenBank/DDBJ databases">
        <title>Pararcticibacter amylolyticus gen. nov., sp. nov., isolated from a rottenly hemp rope, and reclassification of Pedobacter tournemirensis as Pararcticibacter tournemirensis comb. nov.</title>
        <authorList>
            <person name="Cai Y."/>
        </authorList>
    </citation>
    <scope>NUCLEOTIDE SEQUENCE [LARGE SCALE GENOMIC DNA]</scope>
    <source>
        <strain evidence="5 8">TF5-37.2-LB10</strain>
    </source>
</reference>
<dbReference type="InterPro" id="IPR022720">
    <property type="entry name" value="Motility-assoc_prot_GldM_N"/>
</dbReference>
<feature type="domain" description="Gliding motility-associated protein GldM N-terminal" evidence="2">
    <location>
        <begin position="32"/>
        <end position="217"/>
    </location>
</feature>